<reference evidence="2" key="1">
    <citation type="submission" date="2015-11" db="EMBL/GenBank/DDBJ databases">
        <title>De novo transcriptome assembly of four potential Pierce s Disease insect vectors from Arizona vineyards.</title>
        <authorList>
            <person name="Tassone E.E."/>
        </authorList>
    </citation>
    <scope>NUCLEOTIDE SEQUENCE</scope>
</reference>
<organism evidence="2">
    <name type="scientific">Graphocephala atropunctata</name>
    <dbReference type="NCBI Taxonomy" id="36148"/>
    <lineage>
        <taxon>Eukaryota</taxon>
        <taxon>Metazoa</taxon>
        <taxon>Ecdysozoa</taxon>
        <taxon>Arthropoda</taxon>
        <taxon>Hexapoda</taxon>
        <taxon>Insecta</taxon>
        <taxon>Pterygota</taxon>
        <taxon>Neoptera</taxon>
        <taxon>Paraneoptera</taxon>
        <taxon>Hemiptera</taxon>
        <taxon>Auchenorrhyncha</taxon>
        <taxon>Membracoidea</taxon>
        <taxon>Cicadellidae</taxon>
        <taxon>Cicadellinae</taxon>
        <taxon>Cicadellini</taxon>
        <taxon>Graphocephala</taxon>
    </lineage>
</organism>
<gene>
    <name evidence="2" type="ORF">g.50123</name>
</gene>
<sequence length="112" mass="13009">MLMSSEDSEEDPCVLLQPTKKRKKTGRLSEVSKRIRHQSLYTGDPCNCKRFKCFTEITPEERKKIITDLNLMSGYNEQYAHLSGLISIHEVAQRRPRPESENPNPNDCTYSY</sequence>
<protein>
    <submittedName>
        <fullName evidence="2">Uncharacterized protein</fullName>
    </submittedName>
</protein>
<feature type="non-terminal residue" evidence="2">
    <location>
        <position position="112"/>
    </location>
</feature>
<evidence type="ECO:0000256" key="1">
    <source>
        <dbReference type="SAM" id="MobiDB-lite"/>
    </source>
</evidence>
<dbReference type="AlphaFoldDB" id="A0A1B6M2N2"/>
<feature type="compositionally biased region" description="Acidic residues" evidence="1">
    <location>
        <begin position="1"/>
        <end position="12"/>
    </location>
</feature>
<feature type="region of interest" description="Disordered" evidence="1">
    <location>
        <begin position="1"/>
        <end position="30"/>
    </location>
</feature>
<evidence type="ECO:0000313" key="2">
    <source>
        <dbReference type="EMBL" id="JAT30158.1"/>
    </source>
</evidence>
<feature type="region of interest" description="Disordered" evidence="1">
    <location>
        <begin position="93"/>
        <end position="112"/>
    </location>
</feature>
<dbReference type="EMBL" id="GEBQ01009819">
    <property type="protein sequence ID" value="JAT30158.1"/>
    <property type="molecule type" value="Transcribed_RNA"/>
</dbReference>
<proteinExistence type="predicted"/>
<name>A0A1B6M2N2_9HEMI</name>
<accession>A0A1B6M2N2</accession>